<keyword evidence="5 10" id="KW-0732">Signal</keyword>
<sequence length="660" mass="68466">MKIKKRFAFTASIALSAVLAFGGLQWGIPSVQAASLFSDDFESGSAGNWTSTTGTWSVVQDGSSHVYYQSGSSEGRTSAGSSSWSDYSVQADVKVDNFNGNNRTYVCGRYTDGNNYYAASISNSNGGTLEIRKKAGGESTTLATKTGYAITAGTVYAVKLELSGDSINMYVNNVLQLNAHDNILSSGGIGLIAYKTSAKFDNVIVSGTTTAPTSTPTATATATVAPTTSPTAAPTSTPSPTATAAPTATPTPTPTSTPTPTPTPTPTSTPVSGTLYVAPNGAAGNAGTIGSPTTLRSALTKIAAGGTIYMRGGTYSFSSPVTIERDNSGTSSSRKNIVAYGSEKPVLDFSGESFASTERGLQIFGHYWNVKGLEVKGAGDNGIFIGGNYNIIENVETHHNRDSGLQISRYASTATSMSDWPSYNQVIGVYSHDNFDPDNGEDADGFAAKLTIGPGNVFDKCISAWNTDDGWDLYTKTDTGPIGIVTIKNSVAYKNGQTSDGNTTTNSDGNGFKLGGDKIAVNHIVTNSVAFQNKKHGFTYNSNPGSIQLTNSTSWSNGQSNFAFDTGTHMFTNNLSFAGASSDKTSGTDVSSTNVWWKSNASANGKGLVVSSADFVSLTPSVVRNADGSFTLGNFLKLATGSDLIGSGTPSGTNIGATIQ</sequence>
<accession>A0A1G9HJY2</accession>
<proteinExistence type="inferred from homology"/>
<evidence type="ECO:0000256" key="7">
    <source>
        <dbReference type="ARBA" id="ARBA00023239"/>
    </source>
</evidence>
<dbReference type="PANTHER" id="PTHR40088">
    <property type="entry name" value="PECTATE LYASE (EUROFUNG)"/>
    <property type="match status" value="1"/>
</dbReference>
<comment type="cofactor">
    <cofactor evidence="1">
        <name>Ca(2+)</name>
        <dbReference type="ChEBI" id="CHEBI:29108"/>
    </cofactor>
</comment>
<feature type="compositionally biased region" description="Low complexity" evidence="9">
    <location>
        <begin position="208"/>
        <end position="248"/>
    </location>
</feature>
<feature type="signal peptide" evidence="10">
    <location>
        <begin position="1"/>
        <end position="20"/>
    </location>
</feature>
<feature type="compositionally biased region" description="Pro residues" evidence="9">
    <location>
        <begin position="249"/>
        <end position="267"/>
    </location>
</feature>
<evidence type="ECO:0000256" key="9">
    <source>
        <dbReference type="SAM" id="MobiDB-lite"/>
    </source>
</evidence>
<dbReference type="InterPro" id="IPR013320">
    <property type="entry name" value="ConA-like_dom_sf"/>
</dbReference>
<evidence type="ECO:0000256" key="8">
    <source>
        <dbReference type="ARBA" id="ARBA00038263"/>
    </source>
</evidence>
<keyword evidence="6" id="KW-0106">Calcium</keyword>
<dbReference type="AlphaFoldDB" id="A0A1G9HJY2"/>
<evidence type="ECO:0000313" key="11">
    <source>
        <dbReference type="EMBL" id="SDL12793.1"/>
    </source>
</evidence>
<evidence type="ECO:0000256" key="1">
    <source>
        <dbReference type="ARBA" id="ARBA00001913"/>
    </source>
</evidence>
<dbReference type="SUPFAM" id="SSF49899">
    <property type="entry name" value="Concanavalin A-like lectins/glucanases"/>
    <property type="match status" value="1"/>
</dbReference>
<evidence type="ECO:0000313" key="12">
    <source>
        <dbReference type="Proteomes" id="UP000182783"/>
    </source>
</evidence>
<protein>
    <recommendedName>
        <fullName evidence="13">Right handed beta helix region</fullName>
    </recommendedName>
</protein>
<reference evidence="11 12" key="1">
    <citation type="submission" date="2016-10" db="EMBL/GenBank/DDBJ databases">
        <authorList>
            <person name="de Groot N.N."/>
        </authorList>
    </citation>
    <scope>NUCLEOTIDE SEQUENCE [LARGE SCALE GENOMIC DNA]</scope>
    <source>
        <strain evidence="11 12">CGMCC 1.10239</strain>
    </source>
</reference>
<feature type="chain" id="PRO_5039207862" description="Right handed beta helix region" evidence="10">
    <location>
        <begin position="21"/>
        <end position="660"/>
    </location>
</feature>
<evidence type="ECO:0000256" key="3">
    <source>
        <dbReference type="ARBA" id="ARBA00022525"/>
    </source>
</evidence>
<evidence type="ECO:0000256" key="2">
    <source>
        <dbReference type="ARBA" id="ARBA00004613"/>
    </source>
</evidence>
<dbReference type="InterPro" id="IPR011050">
    <property type="entry name" value="Pectin_lyase_fold/virulence"/>
</dbReference>
<dbReference type="Proteomes" id="UP000182783">
    <property type="component" value="Unassembled WGS sequence"/>
</dbReference>
<dbReference type="PANTHER" id="PTHR40088:SF1">
    <property type="entry name" value="PECTATE LYASE PEL9"/>
    <property type="match status" value="1"/>
</dbReference>
<dbReference type="InterPro" id="IPR012334">
    <property type="entry name" value="Pectin_lyas_fold"/>
</dbReference>
<comment type="similarity">
    <text evidence="8">Belongs to the polysaccharide lyase 9 family.</text>
</comment>
<evidence type="ECO:0000256" key="4">
    <source>
        <dbReference type="ARBA" id="ARBA00022723"/>
    </source>
</evidence>
<evidence type="ECO:0008006" key="13">
    <source>
        <dbReference type="Google" id="ProtNLM"/>
    </source>
</evidence>
<dbReference type="EMBL" id="FNGM01000001">
    <property type="protein sequence ID" value="SDL12793.1"/>
    <property type="molecule type" value="Genomic_DNA"/>
</dbReference>
<dbReference type="GO" id="GO:0046872">
    <property type="term" value="F:metal ion binding"/>
    <property type="evidence" value="ECO:0007669"/>
    <property type="project" value="UniProtKB-KW"/>
</dbReference>
<dbReference type="Gene3D" id="2.60.120.560">
    <property type="entry name" value="Exo-inulinase, domain 1"/>
    <property type="match status" value="1"/>
</dbReference>
<feature type="region of interest" description="Disordered" evidence="9">
    <location>
        <begin position="208"/>
        <end position="269"/>
    </location>
</feature>
<keyword evidence="7" id="KW-0456">Lyase</keyword>
<evidence type="ECO:0000256" key="6">
    <source>
        <dbReference type="ARBA" id="ARBA00022837"/>
    </source>
</evidence>
<keyword evidence="4" id="KW-0479">Metal-binding</keyword>
<dbReference type="SUPFAM" id="SSF51126">
    <property type="entry name" value="Pectin lyase-like"/>
    <property type="match status" value="1"/>
</dbReference>
<keyword evidence="3" id="KW-0964">Secreted</keyword>
<organism evidence="11 12">
    <name type="scientific">Paenibacillus jilunlii</name>
    <dbReference type="NCBI Taxonomy" id="682956"/>
    <lineage>
        <taxon>Bacteria</taxon>
        <taxon>Bacillati</taxon>
        <taxon>Bacillota</taxon>
        <taxon>Bacilli</taxon>
        <taxon>Bacillales</taxon>
        <taxon>Paenibacillaceae</taxon>
        <taxon>Paenibacillus</taxon>
    </lineage>
</organism>
<gene>
    <name evidence="11" type="ORF">SAMN05216191_101878</name>
</gene>
<dbReference type="Gene3D" id="2.160.20.10">
    <property type="entry name" value="Single-stranded right-handed beta-helix, Pectin lyase-like"/>
    <property type="match status" value="1"/>
</dbReference>
<dbReference type="GO" id="GO:0005576">
    <property type="term" value="C:extracellular region"/>
    <property type="evidence" value="ECO:0007669"/>
    <property type="project" value="UniProtKB-SubCell"/>
</dbReference>
<dbReference type="GO" id="GO:0016837">
    <property type="term" value="F:carbon-oxygen lyase activity, acting on polysaccharides"/>
    <property type="evidence" value="ECO:0007669"/>
    <property type="project" value="TreeGrafter"/>
</dbReference>
<comment type="subcellular location">
    <subcellularLocation>
        <location evidence="2">Secreted</location>
    </subcellularLocation>
</comment>
<name>A0A1G9HJY2_9BACL</name>
<evidence type="ECO:0000256" key="5">
    <source>
        <dbReference type="ARBA" id="ARBA00022729"/>
    </source>
</evidence>
<evidence type="ECO:0000256" key="10">
    <source>
        <dbReference type="SAM" id="SignalP"/>
    </source>
</evidence>
<dbReference type="InterPro" id="IPR052052">
    <property type="entry name" value="Polysaccharide_Lyase_9"/>
</dbReference>